<dbReference type="PANTHER" id="PTHR13073:SF0">
    <property type="entry name" value="BIOGENESIS OF LYSOSOME-RELATED ORGANELLES COMPLEX 1 SUBUNIT 1"/>
    <property type="match status" value="1"/>
</dbReference>
<comment type="caution">
    <text evidence="3">The sequence shown here is derived from an EMBL/GenBank/DDBJ whole genome shotgun (WGS) entry which is preliminary data.</text>
</comment>
<gene>
    <name evidence="3" type="primary">BLOC1S1</name>
    <name evidence="3" type="ORF">HK105_204210</name>
</gene>
<evidence type="ECO:0000313" key="4">
    <source>
        <dbReference type="Proteomes" id="UP001527925"/>
    </source>
</evidence>
<keyword evidence="3" id="KW-0560">Oxidoreductase</keyword>
<sequence>MKKALAAHNASAAAAAAGQGVGTPATQYHLRTLAEQLSDANNASVSAAFLNEKQIEADTKRLQAQLAIYQRQTRQWLALLDQFNSSLKARGSNMNADLAVLLHVS</sequence>
<dbReference type="Pfam" id="PF06320">
    <property type="entry name" value="GCN5L1"/>
    <property type="match status" value="1"/>
</dbReference>
<evidence type="ECO:0000313" key="3">
    <source>
        <dbReference type="EMBL" id="KAL2916119.1"/>
    </source>
</evidence>
<evidence type="ECO:0000256" key="2">
    <source>
        <dbReference type="ARBA" id="ARBA00019577"/>
    </source>
</evidence>
<organism evidence="3 4">
    <name type="scientific">Polyrhizophydium stewartii</name>
    <dbReference type="NCBI Taxonomy" id="2732419"/>
    <lineage>
        <taxon>Eukaryota</taxon>
        <taxon>Fungi</taxon>
        <taxon>Fungi incertae sedis</taxon>
        <taxon>Chytridiomycota</taxon>
        <taxon>Chytridiomycota incertae sedis</taxon>
        <taxon>Chytridiomycetes</taxon>
        <taxon>Rhizophydiales</taxon>
        <taxon>Rhizophydiales incertae sedis</taxon>
        <taxon>Polyrhizophydium</taxon>
    </lineage>
</organism>
<protein>
    <recommendedName>
        <fullName evidence="2">Biogenesis of lysosome-related organelles complex 1 subunit 1</fullName>
    </recommendedName>
</protein>
<keyword evidence="4" id="KW-1185">Reference proteome</keyword>
<accession>A0ABR4N9C7</accession>
<dbReference type="GO" id="GO:0106429">
    <property type="term" value="F:11-cis-retinol dehydrogenase (NAD+) activity"/>
    <property type="evidence" value="ECO:0007669"/>
    <property type="project" value="UniProtKB-EC"/>
</dbReference>
<reference evidence="3 4" key="1">
    <citation type="submission" date="2023-09" db="EMBL/GenBank/DDBJ databases">
        <title>Pangenome analysis of Batrachochytrium dendrobatidis and related Chytrids.</title>
        <authorList>
            <person name="Yacoub M.N."/>
            <person name="Stajich J.E."/>
            <person name="James T.Y."/>
        </authorList>
    </citation>
    <scope>NUCLEOTIDE SEQUENCE [LARGE SCALE GENOMIC DNA]</scope>
    <source>
        <strain evidence="3 4">JEL0888</strain>
    </source>
</reference>
<dbReference type="EMBL" id="JADGIZ020000018">
    <property type="protein sequence ID" value="KAL2916119.1"/>
    <property type="molecule type" value="Genomic_DNA"/>
</dbReference>
<dbReference type="PANTHER" id="PTHR13073">
    <property type="entry name" value="BLOC-1 COMPLEX SUBUNIT 1"/>
    <property type="match status" value="1"/>
</dbReference>
<proteinExistence type="inferred from homology"/>
<name>A0ABR4N9C7_9FUNG</name>
<dbReference type="InterPro" id="IPR009395">
    <property type="entry name" value="BLOC1S1"/>
</dbReference>
<comment type="similarity">
    <text evidence="1">Belongs to the BLOC1S1 family.</text>
</comment>
<dbReference type="Proteomes" id="UP001527925">
    <property type="component" value="Unassembled WGS sequence"/>
</dbReference>
<evidence type="ECO:0000256" key="1">
    <source>
        <dbReference type="ARBA" id="ARBA00007133"/>
    </source>
</evidence>